<protein>
    <recommendedName>
        <fullName evidence="3">DUF1292 domain-containing protein</fullName>
    </recommendedName>
</protein>
<dbReference type="Proteomes" id="UP000019426">
    <property type="component" value="Chromosome M2/40_rep1"/>
</dbReference>
<dbReference type="KEGG" id="clt:CM240_1531"/>
<dbReference type="OrthoDB" id="1912763at2"/>
<evidence type="ECO:0008006" key="3">
    <source>
        <dbReference type="Google" id="ProtNLM"/>
    </source>
</evidence>
<organism evidence="1 2">
    <name type="scientific">Clostridium bornimense</name>
    <dbReference type="NCBI Taxonomy" id="1216932"/>
    <lineage>
        <taxon>Bacteria</taxon>
        <taxon>Bacillati</taxon>
        <taxon>Bacillota</taxon>
        <taxon>Clostridia</taxon>
        <taxon>Eubacteriales</taxon>
        <taxon>Clostridiaceae</taxon>
        <taxon>Clostridium</taxon>
    </lineage>
</organism>
<dbReference type="STRING" id="1216932.CM240_1531"/>
<keyword evidence="2" id="KW-1185">Reference proteome</keyword>
<dbReference type="RefSeq" id="WP_044037954.1">
    <property type="nucleotide sequence ID" value="NZ_HG917868.1"/>
</dbReference>
<proteinExistence type="predicted"/>
<dbReference type="InterPro" id="IPR009711">
    <property type="entry name" value="UPF0473"/>
</dbReference>
<accession>W6RYI7</accession>
<gene>
    <name evidence="1" type="ORF">CM240_1531</name>
</gene>
<sequence>MKDKIYSFRNENGDLLSYIVKEQLSVNSNDYIIMTPEKNKSKIEVYKYNYDEDNEALELVDDEKTIKMLKTISKVM</sequence>
<dbReference type="eggNOG" id="ENOG5030HCX">
    <property type="taxonomic scope" value="Bacteria"/>
</dbReference>
<evidence type="ECO:0000313" key="2">
    <source>
        <dbReference type="Proteomes" id="UP000019426"/>
    </source>
</evidence>
<dbReference type="HOGENOM" id="CLU_197378_0_0_9"/>
<evidence type="ECO:0000313" key="1">
    <source>
        <dbReference type="EMBL" id="CDM68689.1"/>
    </source>
</evidence>
<dbReference type="Pfam" id="PF06949">
    <property type="entry name" value="DUF1292"/>
    <property type="match status" value="1"/>
</dbReference>
<dbReference type="AlphaFoldDB" id="W6RYI7"/>
<name>W6RYI7_9CLOT</name>
<dbReference type="EMBL" id="HG917868">
    <property type="protein sequence ID" value="CDM68689.1"/>
    <property type="molecule type" value="Genomic_DNA"/>
</dbReference>
<dbReference type="PATRIC" id="fig|1216932.3.peg.1523"/>
<reference evidence="1 2" key="1">
    <citation type="submission" date="2013-11" db="EMBL/GenBank/DDBJ databases">
        <title>Complete genome sequence of Clostridum sp. M2/40.</title>
        <authorList>
            <person name="Wibberg D."/>
            <person name="Puehler A."/>
            <person name="Schlueter A."/>
        </authorList>
    </citation>
    <scope>NUCLEOTIDE SEQUENCE [LARGE SCALE GENOMIC DNA]</scope>
    <source>
        <strain evidence="2">M2/40</strain>
    </source>
</reference>